<organism evidence="1 2">
    <name type="scientific">Desulfosarcina ovata subsp. sediminis</name>
    <dbReference type="NCBI Taxonomy" id="885957"/>
    <lineage>
        <taxon>Bacteria</taxon>
        <taxon>Pseudomonadati</taxon>
        <taxon>Thermodesulfobacteriota</taxon>
        <taxon>Desulfobacteria</taxon>
        <taxon>Desulfobacterales</taxon>
        <taxon>Desulfosarcinaceae</taxon>
        <taxon>Desulfosarcina</taxon>
    </lineage>
</organism>
<protein>
    <submittedName>
        <fullName evidence="1">Uncharacterized protein</fullName>
    </submittedName>
</protein>
<proteinExistence type="predicted"/>
<name>A0A5K8A257_9BACT</name>
<dbReference type="KEGG" id="dov:DSCO28_69160"/>
<gene>
    <name evidence="1" type="ORF">DSCO28_69160</name>
</gene>
<accession>A0A5K8A257</accession>
<dbReference type="EMBL" id="AP021876">
    <property type="protein sequence ID" value="BBO86350.1"/>
    <property type="molecule type" value="Genomic_DNA"/>
</dbReference>
<dbReference type="Proteomes" id="UP000425960">
    <property type="component" value="Chromosome"/>
</dbReference>
<reference evidence="1 2" key="1">
    <citation type="submission" date="2019-11" db="EMBL/GenBank/DDBJ databases">
        <title>Comparative genomics of hydrocarbon-degrading Desulfosarcina strains.</title>
        <authorList>
            <person name="Watanabe M."/>
            <person name="Kojima H."/>
            <person name="Fukui M."/>
        </authorList>
    </citation>
    <scope>NUCLEOTIDE SEQUENCE [LARGE SCALE GENOMIC DNA]</scope>
    <source>
        <strain evidence="1 2">28bB2T</strain>
    </source>
</reference>
<evidence type="ECO:0000313" key="1">
    <source>
        <dbReference type="EMBL" id="BBO86350.1"/>
    </source>
</evidence>
<sequence length="274" mass="30652">MDTNLPAVYLCQVGPFVSCGACCGLYNVVDPSREGLEAMLRRRTRWFADVPRTVAGLDDFKARVEAAEPQTRPFPEFHHCPYLGMIEDSGCRVGCLLHPLAKGNNGVDWRGLSFYGGMACRTYFCPSVRHLPARWLTAVRQSMDHWYLHGLIVTERRLLEAFFMELERRIGRPIDAADFSAGGQAAELFNRFASLKTDWPFRRDGAPGAGNYFFEDGLYPRPAVRRADTSVPVSPFEVILGELDSGFASKADLNAAEKRIEAIIDSLAKQLIQQ</sequence>
<evidence type="ECO:0000313" key="2">
    <source>
        <dbReference type="Proteomes" id="UP000425960"/>
    </source>
</evidence>
<dbReference type="AlphaFoldDB" id="A0A5K8A257"/>